<accession>A0AAW2J2Q1</accession>
<evidence type="ECO:0000313" key="2">
    <source>
        <dbReference type="EMBL" id="KAL0288800.1"/>
    </source>
</evidence>
<dbReference type="AlphaFoldDB" id="A0AAW2J2Q1"/>
<sequence>MGLNDEYDNVRSQILVIEPLPSVNWAYSIILRVERQRQVYLDVTVRHDGAVMHGGNFEKLKEGNNFRRKGAVDKRRLKCEHCDKSGHDKSTCFKLHGVPDWYKELGDQKRKSNAGHRAYAIQQGTELKEVTKDNTTSVSHMVMELVRVLKQIPHEPIQANHTGEYAGMNFTFSGVEYLNKDAWIIDSGATSHMCNDSKAFHTLNKSASVLSIFLPDGSTKQVTQSGFVNLFGKIKLVDTLYVPSFGSNLISVHKTCATSNICFTFLSSHCILQDHLTKTVVTVAKQSRHLYILDKDSFNLAFTNQFPSSHFSFVSQVVGSNLSLWHQKLGHPSHKVLAHVPGLKTKVKKMRYAPFVPLLNNTVYLSHAVFHPHLNHSNSYI</sequence>
<dbReference type="EMBL" id="JACGWK010001428">
    <property type="protein sequence ID" value="KAL0288800.1"/>
    <property type="molecule type" value="Genomic_DNA"/>
</dbReference>
<gene>
    <name evidence="2" type="ORF">Sangu_2641900</name>
</gene>
<dbReference type="PANTHER" id="PTHR34222">
    <property type="entry name" value="GAG_PRE-INTEGRS DOMAIN-CONTAINING PROTEIN"/>
    <property type="match status" value="1"/>
</dbReference>
<protein>
    <recommendedName>
        <fullName evidence="1">Retrovirus-related Pol polyprotein from transposon TNT 1-94-like beta-barrel domain-containing protein</fullName>
    </recommendedName>
</protein>
<feature type="domain" description="Retrovirus-related Pol polyprotein from transposon TNT 1-94-like beta-barrel" evidence="1">
    <location>
        <begin position="183"/>
        <end position="255"/>
    </location>
</feature>
<comment type="caution">
    <text evidence="2">The sequence shown here is derived from an EMBL/GenBank/DDBJ whole genome shotgun (WGS) entry which is preliminary data.</text>
</comment>
<reference evidence="2" key="2">
    <citation type="journal article" date="2024" name="Plant">
        <title>Genomic evolution and insights into agronomic trait innovations of Sesamum species.</title>
        <authorList>
            <person name="Miao H."/>
            <person name="Wang L."/>
            <person name="Qu L."/>
            <person name="Liu H."/>
            <person name="Sun Y."/>
            <person name="Le M."/>
            <person name="Wang Q."/>
            <person name="Wei S."/>
            <person name="Zheng Y."/>
            <person name="Lin W."/>
            <person name="Duan Y."/>
            <person name="Cao H."/>
            <person name="Xiong S."/>
            <person name="Wang X."/>
            <person name="Wei L."/>
            <person name="Li C."/>
            <person name="Ma Q."/>
            <person name="Ju M."/>
            <person name="Zhao R."/>
            <person name="Li G."/>
            <person name="Mu C."/>
            <person name="Tian Q."/>
            <person name="Mei H."/>
            <person name="Zhang T."/>
            <person name="Gao T."/>
            <person name="Zhang H."/>
        </authorList>
    </citation>
    <scope>NUCLEOTIDE SEQUENCE</scope>
    <source>
        <strain evidence="2">G01</strain>
    </source>
</reference>
<reference evidence="2" key="1">
    <citation type="submission" date="2020-06" db="EMBL/GenBank/DDBJ databases">
        <authorList>
            <person name="Li T."/>
            <person name="Hu X."/>
            <person name="Zhang T."/>
            <person name="Song X."/>
            <person name="Zhang H."/>
            <person name="Dai N."/>
            <person name="Sheng W."/>
            <person name="Hou X."/>
            <person name="Wei L."/>
        </authorList>
    </citation>
    <scope>NUCLEOTIDE SEQUENCE</scope>
    <source>
        <strain evidence="2">G01</strain>
        <tissue evidence="2">Leaf</tissue>
    </source>
</reference>
<organism evidence="2">
    <name type="scientific">Sesamum angustifolium</name>
    <dbReference type="NCBI Taxonomy" id="2727405"/>
    <lineage>
        <taxon>Eukaryota</taxon>
        <taxon>Viridiplantae</taxon>
        <taxon>Streptophyta</taxon>
        <taxon>Embryophyta</taxon>
        <taxon>Tracheophyta</taxon>
        <taxon>Spermatophyta</taxon>
        <taxon>Magnoliopsida</taxon>
        <taxon>eudicotyledons</taxon>
        <taxon>Gunneridae</taxon>
        <taxon>Pentapetalae</taxon>
        <taxon>asterids</taxon>
        <taxon>lamiids</taxon>
        <taxon>Lamiales</taxon>
        <taxon>Pedaliaceae</taxon>
        <taxon>Sesamum</taxon>
    </lineage>
</organism>
<dbReference type="PANTHER" id="PTHR34222:SF99">
    <property type="entry name" value="PROTEIN, PUTATIVE-RELATED"/>
    <property type="match status" value="1"/>
</dbReference>
<dbReference type="InterPro" id="IPR054722">
    <property type="entry name" value="PolX-like_BBD"/>
</dbReference>
<dbReference type="Pfam" id="PF22936">
    <property type="entry name" value="Pol_BBD"/>
    <property type="match status" value="1"/>
</dbReference>
<name>A0AAW2J2Q1_9LAMI</name>
<evidence type="ECO:0000259" key="1">
    <source>
        <dbReference type="Pfam" id="PF22936"/>
    </source>
</evidence>
<proteinExistence type="predicted"/>